<accession>A0A1J1HCM4</accession>
<organism evidence="1 2">
    <name type="scientific">Plasmodium relictum</name>
    <dbReference type="NCBI Taxonomy" id="85471"/>
    <lineage>
        <taxon>Eukaryota</taxon>
        <taxon>Sar</taxon>
        <taxon>Alveolata</taxon>
        <taxon>Apicomplexa</taxon>
        <taxon>Aconoidasida</taxon>
        <taxon>Haemosporida</taxon>
        <taxon>Plasmodiidae</taxon>
        <taxon>Plasmodium</taxon>
        <taxon>Plasmodium (Haemamoeba)</taxon>
    </lineage>
</organism>
<evidence type="ECO:0000313" key="2">
    <source>
        <dbReference type="Proteomes" id="UP000220158"/>
    </source>
</evidence>
<dbReference type="OrthoDB" id="392431at2759"/>
<proteinExistence type="predicted"/>
<name>A0A1J1HCM4_PLARL</name>
<dbReference type="KEGG" id="prel:PRELSG_1443800"/>
<dbReference type="VEuPathDB" id="PlasmoDB:PRELSG_1443800"/>
<sequence>MICRRRLNIFTDLFIKRKVQTFIPKYEGNVIDKYEDLNFLDNEIKHNIHKLKCIEQKKIKNDRIIYKKILKDLLKEKENFVADELVQFFYILIYNDLYYLDICSNFFTYFYNNYIFSRNYFNNINVNNIIHIIYSYYLFESYHFLTVKNNLFNLNDKIDQQNKLKNENNKIINLKFNHLDDSKSNPNVNDDVYSKLDIYMKKNKNEQNDYINMNRYNEYYNNNTYGSFHIFNYYSTFIHFNIDYINNNHLIKILLVLSQFVYNTSISSFFENKCKDKIFNVSSNNELKNIEKNLFPLIESFIQKIDIKKDIKKSYSPETINEKEVKKKKERYMNLIDNSYKNFIYIDSDLNDHKLICLFFYVLSNIFHPISTNFFFSREDYLSCEILSDYPFNKLNEEGKSGIKNDPSYLCTSLENLNTNDKINLPIIKVFINHYNKLEMRNEFYKNTDKEKSSIQNFIIYKNNILKNIKKYVYLDSIYNLDMHYKLIFFKAVYSLNFFNFPLLKYIYLIHYYQQNNNIDNFDYYDNLHFHNFQNIHIQYNQSSNDQKENNQAEIVQNKLNQDEINEELNDKKNYDNILRNKLREISKKCDIFNNAYINLLNEIENNIKNNSTEQIINTLLHMHLLRFIDNHFIILIISKLCNSTDKLRNEHKKKINTIITSLLIFLSTHIHFSNLSFLKCYSHINIFNHIYYNNNIYMRHLKKLYDFILLMYNKKIFKRKRKELLSWTNYKCI</sequence>
<dbReference type="GeneID" id="39738870"/>
<dbReference type="OMA" id="DICSNFF"/>
<dbReference type="EMBL" id="LN835309">
    <property type="protein sequence ID" value="CRH02704.1"/>
    <property type="molecule type" value="Genomic_DNA"/>
</dbReference>
<reference evidence="1 2" key="1">
    <citation type="submission" date="2015-04" db="EMBL/GenBank/DDBJ databases">
        <authorList>
            <consortium name="Pathogen Informatics"/>
        </authorList>
    </citation>
    <scope>NUCLEOTIDE SEQUENCE [LARGE SCALE GENOMIC DNA]</scope>
    <source>
        <strain evidence="1 2">SGS1</strain>
    </source>
</reference>
<dbReference type="AlphaFoldDB" id="A0A1J1HCM4"/>
<evidence type="ECO:0000313" key="1">
    <source>
        <dbReference type="EMBL" id="CRH02704.1"/>
    </source>
</evidence>
<dbReference type="RefSeq" id="XP_028535224.1">
    <property type="nucleotide sequence ID" value="XM_028679518.1"/>
</dbReference>
<protein>
    <submittedName>
        <fullName evidence="1">Uncharacterized protein</fullName>
    </submittedName>
</protein>
<gene>
    <name evidence="1" type="ORF">PRELSG_1443800</name>
</gene>
<dbReference type="Proteomes" id="UP000220158">
    <property type="component" value="Chromosome 14"/>
</dbReference>
<keyword evidence="2" id="KW-1185">Reference proteome</keyword>